<dbReference type="AlphaFoldDB" id="A0A3R7QS31"/>
<dbReference type="OrthoDB" id="7605699at2759"/>
<feature type="compositionally biased region" description="Low complexity" evidence="1">
    <location>
        <begin position="392"/>
        <end position="403"/>
    </location>
</feature>
<dbReference type="PANTHER" id="PTHR31532:SF10">
    <property type="entry name" value="BIORIENTATION OF CHROMOSOMES IN CELL DIVISION PROTEIN 1-LIKE 1"/>
    <property type="match status" value="1"/>
</dbReference>
<accession>A0A3R7QS31</accession>
<evidence type="ECO:0000313" key="3">
    <source>
        <dbReference type="EMBL" id="ROT76182.1"/>
    </source>
</evidence>
<feature type="region of interest" description="Disordered" evidence="1">
    <location>
        <begin position="973"/>
        <end position="1019"/>
    </location>
</feature>
<feature type="compositionally biased region" description="Polar residues" evidence="1">
    <location>
        <begin position="344"/>
        <end position="366"/>
    </location>
</feature>
<evidence type="ECO:0000313" key="4">
    <source>
        <dbReference type="Proteomes" id="UP000283509"/>
    </source>
</evidence>
<feature type="compositionally biased region" description="Polar residues" evidence="1">
    <location>
        <begin position="135"/>
        <end position="145"/>
    </location>
</feature>
<feature type="compositionally biased region" description="Basic and acidic residues" evidence="1">
    <location>
        <begin position="799"/>
        <end position="809"/>
    </location>
</feature>
<evidence type="ECO:0000259" key="2">
    <source>
        <dbReference type="Pfam" id="PF05205"/>
    </source>
</evidence>
<dbReference type="GO" id="GO:0048188">
    <property type="term" value="C:Set1C/COMPASS complex"/>
    <property type="evidence" value="ECO:0007669"/>
    <property type="project" value="TreeGrafter"/>
</dbReference>
<reference evidence="3 4" key="2">
    <citation type="submission" date="2019-01" db="EMBL/GenBank/DDBJ databases">
        <title>The decoding of complex shrimp genome reveals the adaptation for benthos swimmer, frequently molting mechanism and breeding impact on genome.</title>
        <authorList>
            <person name="Sun Y."/>
            <person name="Gao Y."/>
            <person name="Yu Y."/>
        </authorList>
    </citation>
    <scope>NUCLEOTIDE SEQUENCE [LARGE SCALE GENOMIC DNA]</scope>
    <source>
        <tissue evidence="3">Muscle</tissue>
    </source>
</reference>
<feature type="compositionally biased region" description="Basic and acidic residues" evidence="1">
    <location>
        <begin position="521"/>
        <end position="545"/>
    </location>
</feature>
<feature type="compositionally biased region" description="Basic and acidic residues" evidence="1">
    <location>
        <begin position="404"/>
        <end position="419"/>
    </location>
</feature>
<comment type="caution">
    <text evidence="3">The sequence shown here is derived from an EMBL/GenBank/DDBJ whole genome shotgun (WGS) entry which is preliminary data.</text>
</comment>
<gene>
    <name evidence="3" type="ORF">C7M84_005250</name>
</gene>
<keyword evidence="4" id="KW-1185">Reference proteome</keyword>
<feature type="domain" description="BOD1/SHG1" evidence="2">
    <location>
        <begin position="22"/>
        <end position="113"/>
    </location>
</feature>
<dbReference type="Proteomes" id="UP000283509">
    <property type="component" value="Unassembled WGS sequence"/>
</dbReference>
<sequence length="1123" mass="125888">MPAMDIPVTQLPPGDPRLVEAIVGQLKSKGIFDQFRKECLADVDTKPAFQNLRQRVEGHVNKFLEKNTWKNDLNKNQLRDGVRKHVQNLGILESGIDAIITQVLNPKIKPLILPYVEDTVYTFLQIDKPKRERQAGTNKEPQDTGQPHLGMNIMDTKPSLIPMETDVISSEEDDILARESPDSMHKSPPTPHDAVMKSVDDNAQDGFGSYSQYEKADDQPDALLGHVERLNLDEEQDSKPMPATKPAPLPLFDDQSLDSISSNSSGLTFSPLSGKGSPSSRKSQENLSKLDESPKATQDLRSTTSTPLVDEKPAAEDEEASKSSLESEPMKEVEDVESKPPEPNSQASQPAATPSETPMQTPSHSSIGAGKEDDTMLSGTSLVSLDEDSQESKASISKVSIASEKSEAEEKAKSEKSEGEITSSSSELSDSDNKGRHGDRPRYQEKHYSDYESSHKSSKGKSEYKSKHDSHSRDKDREKDKDKDKDKDSRHSKEKDRKHSKSRDDHHSHRDRDKKHHRRDKDHDGDRDRSRGHHHESSSSSHKEGSSSGSGKSSGDKDKERSSHQSSDKSSEGKSRRDAPSEKSESKSSDKANEKSEKKSSEKSGSKSSDKPDRSKEKLDKKSSKSESKSSSKSDSKQNSQKTDKKVEGSDSKYSSKHKKDGRREEDKHKSENKEEKKKRDERESKRDKEERDSRKELKDKKDKDDKDIRKKEDRESKDTKKEKDNKDIKNEKEEREIKKEKEKKSIKRDKVNAKEEDRPSTINISEKRKLKKEEDTQAEKKTRVTETKQEEQPPEGRPAVDEKSDKLQELQLQEESYVLVNDEGNILLCYTKEDEETPDLTPVVTPKALFDSDEDSQPESFEGFGNNNNNNKKGEVNDFEGFESCKSDCKLSEYLKMVTRIPDEMDMECHEWFEEEDLQLSVDASDLTGKVSLEEFLRCMQMLGAIIRDANGVIQEYNNTTEAIPLNQASKDQPCSLEVNPGKRRRMSTCSSASSSNSSSGSPKHKRSRTDLAASDTTRLAEQGSVIVSGYALLTPEDDGNRTSCREYEVDYSQRINTYSPLSPASDSSADDGKVKSIDMTLEASSGNVKSIAEVAEVKTTSPAKMYKTDSSWPSEDSNLSV</sequence>
<feature type="compositionally biased region" description="Polar residues" evidence="1">
    <location>
        <begin position="266"/>
        <end position="281"/>
    </location>
</feature>
<feature type="region of interest" description="Disordered" evidence="1">
    <location>
        <begin position="178"/>
        <end position="810"/>
    </location>
</feature>
<name>A0A3R7QS31_PENVA</name>
<reference evidence="3 4" key="1">
    <citation type="submission" date="2018-04" db="EMBL/GenBank/DDBJ databases">
        <authorList>
            <person name="Zhang X."/>
            <person name="Yuan J."/>
            <person name="Li F."/>
            <person name="Xiang J."/>
        </authorList>
    </citation>
    <scope>NUCLEOTIDE SEQUENCE [LARGE SCALE GENOMIC DNA]</scope>
    <source>
        <tissue evidence="3">Muscle</tissue>
    </source>
</reference>
<dbReference type="GO" id="GO:0031297">
    <property type="term" value="P:replication fork processing"/>
    <property type="evidence" value="ECO:0007669"/>
    <property type="project" value="TreeGrafter"/>
</dbReference>
<feature type="compositionally biased region" description="Low complexity" evidence="1">
    <location>
        <begin position="989"/>
        <end position="1003"/>
    </location>
</feature>
<feature type="compositionally biased region" description="Polar residues" evidence="1">
    <location>
        <begin position="295"/>
        <end position="307"/>
    </location>
</feature>
<dbReference type="Pfam" id="PF05205">
    <property type="entry name" value="COMPASS-Shg1"/>
    <property type="match status" value="1"/>
</dbReference>
<feature type="region of interest" description="Disordered" evidence="1">
    <location>
        <begin position="130"/>
        <end position="153"/>
    </location>
</feature>
<protein>
    <submittedName>
        <fullName evidence="3">Putative dentin sialophosphoprotein</fullName>
    </submittedName>
</protein>
<organism evidence="3 4">
    <name type="scientific">Penaeus vannamei</name>
    <name type="common">Whiteleg shrimp</name>
    <name type="synonym">Litopenaeus vannamei</name>
    <dbReference type="NCBI Taxonomy" id="6689"/>
    <lineage>
        <taxon>Eukaryota</taxon>
        <taxon>Metazoa</taxon>
        <taxon>Ecdysozoa</taxon>
        <taxon>Arthropoda</taxon>
        <taxon>Crustacea</taxon>
        <taxon>Multicrustacea</taxon>
        <taxon>Malacostraca</taxon>
        <taxon>Eumalacostraca</taxon>
        <taxon>Eucarida</taxon>
        <taxon>Decapoda</taxon>
        <taxon>Dendrobranchiata</taxon>
        <taxon>Penaeoidea</taxon>
        <taxon>Penaeidae</taxon>
        <taxon>Penaeus</taxon>
    </lineage>
</organism>
<evidence type="ECO:0000256" key="1">
    <source>
        <dbReference type="SAM" id="MobiDB-lite"/>
    </source>
</evidence>
<feature type="compositionally biased region" description="Basic and acidic residues" evidence="1">
    <location>
        <begin position="328"/>
        <end position="340"/>
    </location>
</feature>
<feature type="compositionally biased region" description="Basic and acidic residues" evidence="1">
    <location>
        <begin position="662"/>
        <end position="792"/>
    </location>
</feature>
<feature type="compositionally biased region" description="Basic and acidic residues" evidence="1">
    <location>
        <begin position="431"/>
        <end position="511"/>
    </location>
</feature>
<dbReference type="InterPro" id="IPR055264">
    <property type="entry name" value="BOD1/SHG1_dom"/>
</dbReference>
<feature type="compositionally biased region" description="Basic and acidic residues" evidence="1">
    <location>
        <begin position="554"/>
        <end position="651"/>
    </location>
</feature>
<feature type="region of interest" description="Disordered" evidence="1">
    <location>
        <begin position="851"/>
        <end position="873"/>
    </location>
</feature>
<feature type="compositionally biased region" description="Low complexity" evidence="1">
    <location>
        <begin position="253"/>
        <end position="265"/>
    </location>
</feature>
<dbReference type="STRING" id="6689.A0A3R7QS31"/>
<dbReference type="EMBL" id="QCYY01001686">
    <property type="protein sequence ID" value="ROT76182.1"/>
    <property type="molecule type" value="Genomic_DNA"/>
</dbReference>
<dbReference type="PANTHER" id="PTHR31532">
    <property type="entry name" value="BIORIENTATION OF CHROMOSOMES IN CELL DIVISION 1 FAMILY MEMBER"/>
    <property type="match status" value="1"/>
</dbReference>
<feature type="compositionally biased region" description="Basic and acidic residues" evidence="1">
    <location>
        <begin position="282"/>
        <end position="294"/>
    </location>
</feature>
<proteinExistence type="predicted"/>